<keyword evidence="3" id="KW-1185">Reference proteome</keyword>
<keyword evidence="1" id="KW-1133">Transmembrane helix</keyword>
<dbReference type="KEGG" id="srd:SD10_15270"/>
<feature type="transmembrane region" description="Helical" evidence="1">
    <location>
        <begin position="34"/>
        <end position="57"/>
    </location>
</feature>
<organism evidence="2 3">
    <name type="scientific">Spirosoma radiotolerans</name>
    <dbReference type="NCBI Taxonomy" id="1379870"/>
    <lineage>
        <taxon>Bacteria</taxon>
        <taxon>Pseudomonadati</taxon>
        <taxon>Bacteroidota</taxon>
        <taxon>Cytophagia</taxon>
        <taxon>Cytophagales</taxon>
        <taxon>Cytophagaceae</taxon>
        <taxon>Spirosoma</taxon>
    </lineage>
</organism>
<reference evidence="2 3" key="1">
    <citation type="journal article" date="2014" name="Curr. Microbiol.">
        <title>Spirosoma radiotolerans sp. nov., a gamma-radiation-resistant bacterium isolated from gamma ray-irradiated soil.</title>
        <authorList>
            <person name="Lee J.J."/>
            <person name="Srinivasan S."/>
            <person name="Lim S."/>
            <person name="Joe M."/>
            <person name="Im S."/>
            <person name="Bae S.I."/>
            <person name="Park K.R."/>
            <person name="Han J.H."/>
            <person name="Park S.H."/>
            <person name="Joo B.M."/>
            <person name="Park S.J."/>
            <person name="Kim M.K."/>
        </authorList>
    </citation>
    <scope>NUCLEOTIDE SEQUENCE [LARGE SCALE GENOMIC DNA]</scope>
    <source>
        <strain evidence="2 3">DG5A</strain>
    </source>
</reference>
<dbReference type="AlphaFoldDB" id="A0A0E3ZVX4"/>
<keyword evidence="1" id="KW-0472">Membrane</keyword>
<dbReference type="HOGENOM" id="CLU_2901973_0_0_10"/>
<evidence type="ECO:0000313" key="3">
    <source>
        <dbReference type="Proteomes" id="UP000033054"/>
    </source>
</evidence>
<gene>
    <name evidence="2" type="ORF">SD10_15270</name>
</gene>
<name>A0A0E3ZVX4_9BACT</name>
<proteinExistence type="predicted"/>
<protein>
    <submittedName>
        <fullName evidence="2">Uncharacterized protein</fullName>
    </submittedName>
</protein>
<dbReference type="RefSeq" id="WP_046574798.1">
    <property type="nucleotide sequence ID" value="NZ_CP010429.1"/>
</dbReference>
<dbReference type="EMBL" id="CP010429">
    <property type="protein sequence ID" value="AKD56053.1"/>
    <property type="molecule type" value="Genomic_DNA"/>
</dbReference>
<accession>A0A0E3ZVX4</accession>
<keyword evidence="1" id="KW-0812">Transmembrane</keyword>
<dbReference type="PATRIC" id="fig|1379870.5.peg.3319"/>
<dbReference type="Proteomes" id="UP000033054">
    <property type="component" value="Chromosome"/>
</dbReference>
<sequence>MNVALAMIASVLLQAVMTVTFFHEALTTKQGNYCQIKCTAAGLLYLGFASLLVWLLFTRQIP</sequence>
<evidence type="ECO:0000256" key="1">
    <source>
        <dbReference type="SAM" id="Phobius"/>
    </source>
</evidence>
<evidence type="ECO:0000313" key="2">
    <source>
        <dbReference type="EMBL" id="AKD56053.1"/>
    </source>
</evidence>
<dbReference type="OrthoDB" id="965445at2"/>